<reference evidence="1" key="1">
    <citation type="journal article" date="2014" name="Nat. Commun.">
        <title>Multiple recent horizontal transfers of a large genomic region in cheese making fungi.</title>
        <authorList>
            <person name="Cheeseman K."/>
            <person name="Ropars J."/>
            <person name="Renault P."/>
            <person name="Dupont J."/>
            <person name="Gouzy J."/>
            <person name="Branca A."/>
            <person name="Abraham A.L."/>
            <person name="Ceppi M."/>
            <person name="Conseiller E."/>
            <person name="Debuchy R."/>
            <person name="Malagnac F."/>
            <person name="Goarin A."/>
            <person name="Silar P."/>
            <person name="Lacoste S."/>
            <person name="Sallet E."/>
            <person name="Bensimon A."/>
            <person name="Giraud T."/>
            <person name="Brygoo Y."/>
        </authorList>
    </citation>
    <scope>NUCLEOTIDE SEQUENCE [LARGE SCALE GENOMIC DNA]</scope>
    <source>
        <strain evidence="1">FM164</strain>
    </source>
</reference>
<organism evidence="1 2">
    <name type="scientific">Penicillium roqueforti (strain FM164)</name>
    <dbReference type="NCBI Taxonomy" id="1365484"/>
    <lineage>
        <taxon>Eukaryota</taxon>
        <taxon>Fungi</taxon>
        <taxon>Dikarya</taxon>
        <taxon>Ascomycota</taxon>
        <taxon>Pezizomycotina</taxon>
        <taxon>Eurotiomycetes</taxon>
        <taxon>Eurotiomycetidae</taxon>
        <taxon>Eurotiales</taxon>
        <taxon>Aspergillaceae</taxon>
        <taxon>Penicillium</taxon>
    </lineage>
</organism>
<accession>W6QLS8</accession>
<name>W6QLS8_PENRF</name>
<evidence type="ECO:0000313" key="1">
    <source>
        <dbReference type="EMBL" id="CDM37753.1"/>
    </source>
</evidence>
<keyword evidence="2" id="KW-1185">Reference proteome</keyword>
<dbReference type="OMA" id="GANGHRI"/>
<dbReference type="STRING" id="1365484.W6QLS8"/>
<sequence>MTVVVKFKLASYVTAALRTTNFIPPALARKTLAPCSTRSLVAPLMGTLLRFRIAPLVPNLNRPPSKALINRLSMMLNQRRRRRSSQVLAAYASPLRDGQRVRTSCDSIHDPGQWQVDSDGFINEQNRAGGPYLCSLPVIVFNLDGKSPLWTVFETIRVHKMILSVLGQYKVNATSIKIKKCQYKYWPLKVKEPAPTLIITATRDTFSDTWVQACRQIWQNLSENQLGHINFEITIPNPDFHFNFGLWIVTVTCFHVINRTEEGKPRATIRIIRRWPEFGIGPNETSSRNLTVYHPSSRAIREKRTALDEEIEKIDTSAHQLSGVLVTHKQNVRPTEKTKYLKNEKELSYLRGFLDNIKDFDPRFGSVWVASGLRTRQGANGHRINCDWGLVEVPDDGLSSNVTPGRHVLQGSPLPDKIDNLRLCLSGQRSGYSGGDYSLKEAHVKHEMIDGIKTSVPTVEHTVIASGTDFRLFARPGESGSLVYTKRDHVVVGLLFAGREETLTANFTHIEDLIADIKEITGAT</sequence>
<protein>
    <submittedName>
        <fullName evidence="1">Uncharacterized protein</fullName>
    </submittedName>
</protein>
<dbReference type="OrthoDB" id="5424209at2759"/>
<gene>
    <name evidence="1" type="ORF">PROQFM164_S07g000101</name>
</gene>
<dbReference type="EMBL" id="HG792021">
    <property type="protein sequence ID" value="CDM37753.1"/>
    <property type="molecule type" value="Genomic_DNA"/>
</dbReference>
<dbReference type="AlphaFoldDB" id="W6QLS8"/>
<evidence type="ECO:0000313" key="2">
    <source>
        <dbReference type="Proteomes" id="UP000030686"/>
    </source>
</evidence>
<dbReference type="Proteomes" id="UP000030686">
    <property type="component" value="Unassembled WGS sequence"/>
</dbReference>
<proteinExistence type="predicted"/>